<feature type="repeat" description="RCC1" evidence="3">
    <location>
        <begin position="16"/>
        <end position="63"/>
    </location>
</feature>
<evidence type="ECO:0000256" key="2">
    <source>
        <dbReference type="ARBA" id="ARBA00022737"/>
    </source>
</evidence>
<keyword evidence="6" id="KW-1185">Reference proteome</keyword>
<dbReference type="InterPro" id="IPR051553">
    <property type="entry name" value="Ran_GTPase-activating"/>
</dbReference>
<dbReference type="Gene3D" id="2.130.10.30">
    <property type="entry name" value="Regulator of chromosome condensation 1/beta-lactamase-inhibitor protein II"/>
    <property type="match status" value="2"/>
</dbReference>
<dbReference type="SUPFAM" id="SSF50965">
    <property type="entry name" value="Galactose oxidase, central domain"/>
    <property type="match status" value="1"/>
</dbReference>
<dbReference type="Proteomes" id="UP001178507">
    <property type="component" value="Unassembled WGS sequence"/>
</dbReference>
<dbReference type="PROSITE" id="PS50012">
    <property type="entry name" value="RCC1_3"/>
    <property type="match status" value="5"/>
</dbReference>
<organism evidence="5 6">
    <name type="scientific">Effrenium voratum</name>
    <dbReference type="NCBI Taxonomy" id="2562239"/>
    <lineage>
        <taxon>Eukaryota</taxon>
        <taxon>Sar</taxon>
        <taxon>Alveolata</taxon>
        <taxon>Dinophyceae</taxon>
        <taxon>Suessiales</taxon>
        <taxon>Symbiodiniaceae</taxon>
        <taxon>Effrenium</taxon>
    </lineage>
</organism>
<keyword evidence="2" id="KW-0677">Repeat</keyword>
<proteinExistence type="predicted"/>
<keyword evidence="1" id="KW-0344">Guanine-nucleotide releasing factor</keyword>
<dbReference type="PANTHER" id="PTHR45982">
    <property type="entry name" value="REGULATOR OF CHROMOSOME CONDENSATION"/>
    <property type="match status" value="1"/>
</dbReference>
<dbReference type="PANTHER" id="PTHR45982:SF1">
    <property type="entry name" value="REGULATOR OF CHROMOSOME CONDENSATION"/>
    <property type="match status" value="1"/>
</dbReference>
<sequence>MIALGQHHSLAFTDEDLVVGWGENHRGQLGDGSRDATTPKKVFEAGLVVLSTGMQHSLGITRDGQLFAWGGNDFGQLGDGTVLPRLRPAPVLPAKRFRSASAGWYHSVGVTSDGEVMAWGQNKQGQLGDGTRETRLVPQLVPGLVGSNAADAAAGWLHSCAVLEDGQAWAWGQLVQCLEPLEVGSFGSGQAAACGYEHSLFLTKSGEVFALGGNSRGQLGDGTQTARLAPVQVHLPNVAPVQAVASGYSHCVALTKAGEVLTWGGNEYGQLGDASAEDRPVPQKVFQQNDIVGVAAGWHHTACWECERGLAWVWGANHFMQVDATKENAMTPQPVIRDFPLLMHPSRFAVSFQQLRDFDLKVQRDARISYPVMTVREVVDQVVRPATAGHRNSGYARILNKGNPLLGEAFISHAWGGGFADFTQAVLEVFEARPSPPSLWMAFLALSVDGPVRRGSAASAPWVEALKRATSVLLVRNPRSDVYRRLWCVFELHMAFRIGLETSLRVHGANAPQTCREVKMTQAETSEQEDQEWIHEYFEQNPGSYEEAERVASHVHSTFYR</sequence>
<evidence type="ECO:0000313" key="5">
    <source>
        <dbReference type="EMBL" id="CAJ1387473.1"/>
    </source>
</evidence>
<feature type="repeat" description="RCC1" evidence="3">
    <location>
        <begin position="114"/>
        <end position="165"/>
    </location>
</feature>
<dbReference type="AlphaFoldDB" id="A0AA36MVB3"/>
<evidence type="ECO:0000313" key="6">
    <source>
        <dbReference type="Proteomes" id="UP001178507"/>
    </source>
</evidence>
<dbReference type="GO" id="GO:0005737">
    <property type="term" value="C:cytoplasm"/>
    <property type="evidence" value="ECO:0007669"/>
    <property type="project" value="TreeGrafter"/>
</dbReference>
<dbReference type="PROSITE" id="PS00626">
    <property type="entry name" value="RCC1_2"/>
    <property type="match status" value="3"/>
</dbReference>
<feature type="repeat" description="RCC1" evidence="3">
    <location>
        <begin position="258"/>
        <end position="307"/>
    </location>
</feature>
<dbReference type="GO" id="GO:0005085">
    <property type="term" value="F:guanyl-nucleotide exchange factor activity"/>
    <property type="evidence" value="ECO:0007669"/>
    <property type="project" value="TreeGrafter"/>
</dbReference>
<evidence type="ECO:0000259" key="4">
    <source>
        <dbReference type="Pfam" id="PF25390"/>
    </source>
</evidence>
<dbReference type="InterPro" id="IPR058923">
    <property type="entry name" value="RCC1-like_dom"/>
</dbReference>
<dbReference type="Pfam" id="PF00415">
    <property type="entry name" value="RCC1"/>
    <property type="match status" value="2"/>
</dbReference>
<dbReference type="PRINTS" id="PR00633">
    <property type="entry name" value="RCCNDNSATION"/>
</dbReference>
<protein>
    <recommendedName>
        <fullName evidence="4">RCC1-like domain-containing protein</fullName>
    </recommendedName>
</protein>
<dbReference type="InterPro" id="IPR000408">
    <property type="entry name" value="Reg_chr_condens"/>
</dbReference>
<comment type="caution">
    <text evidence="5">The sequence shown here is derived from an EMBL/GenBank/DDBJ whole genome shotgun (WGS) entry which is preliminary data.</text>
</comment>
<dbReference type="InterPro" id="IPR009091">
    <property type="entry name" value="RCC1/BLIP-II"/>
</dbReference>
<dbReference type="Pfam" id="PF25390">
    <property type="entry name" value="WD40_RLD"/>
    <property type="match status" value="1"/>
</dbReference>
<evidence type="ECO:0000256" key="3">
    <source>
        <dbReference type="PROSITE-ProRule" id="PRU00235"/>
    </source>
</evidence>
<accession>A0AA36MVB3</accession>
<feature type="repeat" description="RCC1" evidence="3">
    <location>
        <begin position="64"/>
        <end position="113"/>
    </location>
</feature>
<feature type="repeat" description="RCC1" evidence="3">
    <location>
        <begin position="206"/>
        <end position="257"/>
    </location>
</feature>
<feature type="domain" description="RCC1-like" evidence="4">
    <location>
        <begin position="2"/>
        <end position="173"/>
    </location>
</feature>
<dbReference type="EMBL" id="CAUJNA010001524">
    <property type="protein sequence ID" value="CAJ1387473.1"/>
    <property type="molecule type" value="Genomic_DNA"/>
</dbReference>
<dbReference type="InterPro" id="IPR011043">
    <property type="entry name" value="Gal_Oxase/kelch_b-propeller"/>
</dbReference>
<evidence type="ECO:0000256" key="1">
    <source>
        <dbReference type="ARBA" id="ARBA00022658"/>
    </source>
</evidence>
<dbReference type="SUPFAM" id="SSF50985">
    <property type="entry name" value="RCC1/BLIP-II"/>
    <property type="match status" value="1"/>
</dbReference>
<gene>
    <name evidence="5" type="ORF">EVOR1521_LOCUS13551</name>
</gene>
<name>A0AA36MVB3_9DINO</name>
<reference evidence="5" key="1">
    <citation type="submission" date="2023-08" db="EMBL/GenBank/DDBJ databases">
        <authorList>
            <person name="Chen Y."/>
            <person name="Shah S."/>
            <person name="Dougan E. K."/>
            <person name="Thang M."/>
            <person name="Chan C."/>
        </authorList>
    </citation>
    <scope>NUCLEOTIDE SEQUENCE</scope>
</reference>